<feature type="transmembrane region" description="Helical" evidence="1">
    <location>
        <begin position="6"/>
        <end position="23"/>
    </location>
</feature>
<dbReference type="Proteomes" id="UP000419743">
    <property type="component" value="Unassembled WGS sequence"/>
</dbReference>
<comment type="similarity">
    <text evidence="1">Belongs to the DedA family.</text>
</comment>
<comment type="caution">
    <text evidence="1">Lacks conserved residue(s) required for the propagation of feature annotation.</text>
</comment>
<dbReference type="PANTHER" id="PTHR30353">
    <property type="entry name" value="INNER MEMBRANE PROTEIN DEDA-RELATED"/>
    <property type="match status" value="1"/>
</dbReference>
<comment type="subcellular location">
    <subcellularLocation>
        <location evidence="1">Cell membrane</location>
        <topology evidence="1">Multi-pass membrane protein</topology>
    </subcellularLocation>
</comment>
<gene>
    <name evidence="2" type="ORF">HALOF300_04482</name>
</gene>
<accession>A0A7M4DQP1</accession>
<comment type="caution">
    <text evidence="2">The sequence shown here is derived from an EMBL/GenBank/DDBJ whole genome shotgun (WGS) entry which is preliminary data.</text>
</comment>
<dbReference type="GO" id="GO:0005886">
    <property type="term" value="C:plasma membrane"/>
    <property type="evidence" value="ECO:0007669"/>
    <property type="project" value="UniProtKB-SubCell"/>
</dbReference>
<dbReference type="EMBL" id="CACRYJ010000063">
    <property type="protein sequence ID" value="VZO39785.1"/>
    <property type="molecule type" value="Genomic_DNA"/>
</dbReference>
<proteinExistence type="inferred from homology"/>
<keyword evidence="1" id="KW-0812">Transmembrane</keyword>
<dbReference type="PANTHER" id="PTHR30353:SF15">
    <property type="entry name" value="INNER MEMBRANE PROTEIN YABI"/>
    <property type="match status" value="1"/>
</dbReference>
<feature type="transmembrane region" description="Helical" evidence="1">
    <location>
        <begin position="106"/>
        <end position="127"/>
    </location>
</feature>
<reference evidence="2 3" key="1">
    <citation type="submission" date="2019-11" db="EMBL/GenBank/DDBJ databases">
        <authorList>
            <person name="Criscuolo A."/>
        </authorList>
    </citation>
    <scope>NUCLEOTIDE SEQUENCE [LARGE SCALE GENOMIC DNA]</scope>
    <source>
        <strain evidence="2">CIP111667</strain>
    </source>
</reference>
<evidence type="ECO:0000256" key="1">
    <source>
        <dbReference type="RuleBase" id="RU367016"/>
    </source>
</evidence>
<keyword evidence="1" id="KW-0472">Membrane</keyword>
<sequence length="210" mass="22110">MPDFLAELPFWLIMLLLSCGAMLRGQGMYWAGRIVTEQALRRTHPTQGWTLKAHAWLQAGGADAGIRAIRRWGLFAVPVCYLTVGFQSMVQAGAGVLRITWWKYTLAQIPGAIAWGAIYATIGFAVWEAALAAAAGSPLGLAVIAALVVAVVVAVVVRRRSRRPAGPAAAIQMPDGGADDGVIDTFAEVVGSETDTPAVPAAEQSGAERA</sequence>
<dbReference type="AlphaFoldDB" id="A0A7M4DQP1"/>
<name>A0A7M4DQP1_9MICO</name>
<keyword evidence="3" id="KW-1185">Reference proteome</keyword>
<evidence type="ECO:0000313" key="3">
    <source>
        <dbReference type="Proteomes" id="UP000419743"/>
    </source>
</evidence>
<keyword evidence="1" id="KW-1003">Cell membrane</keyword>
<evidence type="ECO:0000313" key="2">
    <source>
        <dbReference type="EMBL" id="VZO39785.1"/>
    </source>
</evidence>
<organism evidence="2 3">
    <name type="scientific">Occultella aeris</name>
    <dbReference type="NCBI Taxonomy" id="2761496"/>
    <lineage>
        <taxon>Bacteria</taxon>
        <taxon>Bacillati</taxon>
        <taxon>Actinomycetota</taxon>
        <taxon>Actinomycetes</taxon>
        <taxon>Micrococcales</taxon>
        <taxon>Ruaniaceae</taxon>
        <taxon>Occultella</taxon>
    </lineage>
</organism>
<dbReference type="RefSeq" id="WP_156743088.1">
    <property type="nucleotide sequence ID" value="NZ_CACRYJ010000063.1"/>
</dbReference>
<protein>
    <submittedName>
        <fullName evidence="2">SNARE associated Golgi protein</fullName>
    </submittedName>
</protein>
<dbReference type="InterPro" id="IPR032818">
    <property type="entry name" value="DedA-like"/>
</dbReference>
<feature type="transmembrane region" description="Helical" evidence="1">
    <location>
        <begin position="139"/>
        <end position="157"/>
    </location>
</feature>
<keyword evidence="1" id="KW-1133">Transmembrane helix</keyword>